<dbReference type="EMBL" id="BMAW01067820">
    <property type="protein sequence ID" value="GFT61506.1"/>
    <property type="molecule type" value="Genomic_DNA"/>
</dbReference>
<evidence type="ECO:0000313" key="2">
    <source>
        <dbReference type="EMBL" id="GFT61506.1"/>
    </source>
</evidence>
<sequence>METQNSESPPELISPLYNRPHYHSLPPPVVSSVTSSIDLDPSNYSYPEQNPRKYTQLYEAKINKNISQYIYQPSDTPNHLSWSRPNATANSPVSSATTSFIDLQQSSYSDIEQMNQNCFQLYQPELTTNISQSMNQPSETHSYPSLSEPNAAEGSSSSFSIPSSIDLDPCTYLIPEQNPRKYIQLYQPEINTNISQYI</sequence>
<evidence type="ECO:0000313" key="3">
    <source>
        <dbReference type="EMBL" id="GFU44914.1"/>
    </source>
</evidence>
<comment type="caution">
    <text evidence="3">The sequence shown here is derived from an EMBL/GenBank/DDBJ whole genome shotgun (WGS) entry which is preliminary data.</text>
</comment>
<dbReference type="EMBL" id="BMAW01036656">
    <property type="protein sequence ID" value="GFU44914.1"/>
    <property type="molecule type" value="Genomic_DNA"/>
</dbReference>
<name>A0A8X6R3B2_NEPPI</name>
<feature type="region of interest" description="Disordered" evidence="1">
    <location>
        <begin position="1"/>
        <end position="20"/>
    </location>
</feature>
<organism evidence="3 4">
    <name type="scientific">Nephila pilipes</name>
    <name type="common">Giant wood spider</name>
    <name type="synonym">Nephila maculata</name>
    <dbReference type="NCBI Taxonomy" id="299642"/>
    <lineage>
        <taxon>Eukaryota</taxon>
        <taxon>Metazoa</taxon>
        <taxon>Ecdysozoa</taxon>
        <taxon>Arthropoda</taxon>
        <taxon>Chelicerata</taxon>
        <taxon>Arachnida</taxon>
        <taxon>Araneae</taxon>
        <taxon>Araneomorphae</taxon>
        <taxon>Entelegynae</taxon>
        <taxon>Araneoidea</taxon>
        <taxon>Nephilidae</taxon>
        <taxon>Nephila</taxon>
    </lineage>
</organism>
<feature type="compositionally biased region" description="Polar residues" evidence="1">
    <location>
        <begin position="132"/>
        <end position="148"/>
    </location>
</feature>
<dbReference type="AlphaFoldDB" id="A0A8X6R3B2"/>
<accession>A0A8X6R3B2</accession>
<evidence type="ECO:0000313" key="4">
    <source>
        <dbReference type="Proteomes" id="UP000887013"/>
    </source>
</evidence>
<gene>
    <name evidence="2" type="ORF">NPIL_453151</name>
    <name evidence="3" type="ORF">NPIL_604131</name>
</gene>
<reference evidence="3" key="1">
    <citation type="submission" date="2020-08" db="EMBL/GenBank/DDBJ databases">
        <title>Multicomponent nature underlies the extraordinary mechanical properties of spider dragline silk.</title>
        <authorList>
            <person name="Kono N."/>
            <person name="Nakamura H."/>
            <person name="Mori M."/>
            <person name="Yoshida Y."/>
            <person name="Ohtoshi R."/>
            <person name="Malay A.D."/>
            <person name="Moran D.A.P."/>
            <person name="Tomita M."/>
            <person name="Numata K."/>
            <person name="Arakawa K."/>
        </authorList>
    </citation>
    <scope>NUCLEOTIDE SEQUENCE</scope>
</reference>
<dbReference type="Proteomes" id="UP000887013">
    <property type="component" value="Unassembled WGS sequence"/>
</dbReference>
<proteinExistence type="predicted"/>
<keyword evidence="4" id="KW-1185">Reference proteome</keyword>
<feature type="non-terminal residue" evidence="3">
    <location>
        <position position="198"/>
    </location>
</feature>
<protein>
    <submittedName>
        <fullName evidence="3">Uncharacterized protein</fullName>
    </submittedName>
</protein>
<evidence type="ECO:0000256" key="1">
    <source>
        <dbReference type="SAM" id="MobiDB-lite"/>
    </source>
</evidence>
<feature type="region of interest" description="Disordered" evidence="1">
    <location>
        <begin position="132"/>
        <end position="162"/>
    </location>
</feature>